<dbReference type="GO" id="GO:0071949">
    <property type="term" value="F:FAD binding"/>
    <property type="evidence" value="ECO:0007669"/>
    <property type="project" value="InterPro"/>
</dbReference>
<comment type="caution">
    <text evidence="2">The sequence shown here is derived from an EMBL/GenBank/DDBJ whole genome shotgun (WGS) entry which is preliminary data.</text>
</comment>
<dbReference type="AlphaFoldDB" id="A0A1F7FBJ9"/>
<dbReference type="PANTHER" id="PTHR42685">
    <property type="entry name" value="GERANYLGERANYL DIPHOSPHATE REDUCTASE"/>
    <property type="match status" value="1"/>
</dbReference>
<dbReference type="InterPro" id="IPR036188">
    <property type="entry name" value="FAD/NAD-bd_sf"/>
</dbReference>
<evidence type="ECO:0000313" key="2">
    <source>
        <dbReference type="EMBL" id="OGK04034.1"/>
    </source>
</evidence>
<dbReference type="InterPro" id="IPR011777">
    <property type="entry name" value="Geranylgeranyl_Rdtase_fam"/>
</dbReference>
<gene>
    <name evidence="2" type="ORF">A2519_00845</name>
</gene>
<dbReference type="NCBIfam" id="TIGR02032">
    <property type="entry name" value="GG-red-SF"/>
    <property type="match status" value="1"/>
</dbReference>
<dbReference type="PRINTS" id="PR00420">
    <property type="entry name" value="RNGMNOXGNASE"/>
</dbReference>
<dbReference type="PANTHER" id="PTHR42685:SF22">
    <property type="entry name" value="CONDITIONED MEDIUM FACTOR RECEPTOR 1"/>
    <property type="match status" value="1"/>
</dbReference>
<evidence type="ECO:0000313" key="3">
    <source>
        <dbReference type="Proteomes" id="UP000179243"/>
    </source>
</evidence>
<dbReference type="Pfam" id="PF01494">
    <property type="entry name" value="FAD_binding_3"/>
    <property type="match status" value="1"/>
</dbReference>
<dbReference type="EMBL" id="MFYX01000077">
    <property type="protein sequence ID" value="OGK04034.1"/>
    <property type="molecule type" value="Genomic_DNA"/>
</dbReference>
<feature type="domain" description="FAD-binding" evidence="1">
    <location>
        <begin position="6"/>
        <end position="161"/>
    </location>
</feature>
<sequence>MNNHFNVIVIGAGPAGAAAAWRLVKNNLSVCVLEKESLPRGKPCGGGITGRAMRAMPCDMVQCAGKAFTSVSMNDMSAGLRFTVSRAKPVITTVLRPMFDHELVRQAMDAGAELRDKTLVTGLRYGNGCIEVLSGDQRFSASWVIGADGAFGKTSQWAGWKKRPRLAPAINAEIMTPDAIPLHLEQSPRFDFGVIDHGYAWFFPKQDGCSLGLVSLGKKGANLSGKLKTYIQTLGFGSAAKPVVSGAAIPIGPIPGGFVKKRIILTGDAAGLADPLTCEGISNALKSGTHAAEAIIEGKENQRVVEKAYLTMLNDSIISDLKASSILALIIYFHPRIRQFLFARHGQHLCEAVTDILAGNRSYSRELYSFSNLFRLLTNR</sequence>
<dbReference type="InterPro" id="IPR050407">
    <property type="entry name" value="Geranylgeranyl_reductase"/>
</dbReference>
<dbReference type="Proteomes" id="UP000179243">
    <property type="component" value="Unassembled WGS sequence"/>
</dbReference>
<accession>A0A1F7FBJ9</accession>
<dbReference type="GO" id="GO:0016628">
    <property type="term" value="F:oxidoreductase activity, acting on the CH-CH group of donors, NAD or NADP as acceptor"/>
    <property type="evidence" value="ECO:0007669"/>
    <property type="project" value="InterPro"/>
</dbReference>
<dbReference type="SUPFAM" id="SSF51905">
    <property type="entry name" value="FAD/NAD(P)-binding domain"/>
    <property type="match status" value="1"/>
</dbReference>
<evidence type="ECO:0000259" key="1">
    <source>
        <dbReference type="Pfam" id="PF01494"/>
    </source>
</evidence>
<dbReference type="InterPro" id="IPR002938">
    <property type="entry name" value="FAD-bd"/>
</dbReference>
<organism evidence="2 3">
    <name type="scientific">Candidatus Raymondbacteria bacterium RIFOXYD12_FULL_49_13</name>
    <dbReference type="NCBI Taxonomy" id="1817890"/>
    <lineage>
        <taxon>Bacteria</taxon>
        <taxon>Raymondiibacteriota</taxon>
    </lineage>
</organism>
<proteinExistence type="predicted"/>
<dbReference type="Gene3D" id="3.50.50.60">
    <property type="entry name" value="FAD/NAD(P)-binding domain"/>
    <property type="match status" value="1"/>
</dbReference>
<reference evidence="2 3" key="1">
    <citation type="journal article" date="2016" name="Nat. Commun.">
        <title>Thousands of microbial genomes shed light on interconnected biogeochemical processes in an aquifer system.</title>
        <authorList>
            <person name="Anantharaman K."/>
            <person name="Brown C.T."/>
            <person name="Hug L.A."/>
            <person name="Sharon I."/>
            <person name="Castelle C.J."/>
            <person name="Probst A.J."/>
            <person name="Thomas B.C."/>
            <person name="Singh A."/>
            <person name="Wilkins M.J."/>
            <person name="Karaoz U."/>
            <person name="Brodie E.L."/>
            <person name="Williams K.H."/>
            <person name="Hubbard S.S."/>
            <person name="Banfield J.F."/>
        </authorList>
    </citation>
    <scope>NUCLEOTIDE SEQUENCE [LARGE SCALE GENOMIC DNA]</scope>
</reference>
<protein>
    <recommendedName>
        <fullName evidence="1">FAD-binding domain-containing protein</fullName>
    </recommendedName>
</protein>
<name>A0A1F7FBJ9_UNCRA</name>